<dbReference type="AlphaFoldDB" id="A0A915CQH3"/>
<proteinExistence type="predicted"/>
<name>A0A915CQH3_9BILA</name>
<organism evidence="2 3">
    <name type="scientific">Ditylenchus dipsaci</name>
    <dbReference type="NCBI Taxonomy" id="166011"/>
    <lineage>
        <taxon>Eukaryota</taxon>
        <taxon>Metazoa</taxon>
        <taxon>Ecdysozoa</taxon>
        <taxon>Nematoda</taxon>
        <taxon>Chromadorea</taxon>
        <taxon>Rhabditida</taxon>
        <taxon>Tylenchina</taxon>
        <taxon>Tylenchomorpha</taxon>
        <taxon>Sphaerularioidea</taxon>
        <taxon>Anguinidae</taxon>
        <taxon>Anguininae</taxon>
        <taxon>Ditylenchus</taxon>
    </lineage>
</organism>
<feature type="region of interest" description="Disordered" evidence="1">
    <location>
        <begin position="36"/>
        <end position="129"/>
    </location>
</feature>
<evidence type="ECO:0000313" key="3">
    <source>
        <dbReference type="WBParaSite" id="jg11438"/>
    </source>
</evidence>
<evidence type="ECO:0000256" key="1">
    <source>
        <dbReference type="SAM" id="MobiDB-lite"/>
    </source>
</evidence>
<accession>A0A915CQH3</accession>
<protein>
    <submittedName>
        <fullName evidence="3">Uncharacterized protein</fullName>
    </submittedName>
</protein>
<feature type="compositionally biased region" description="Gly residues" evidence="1">
    <location>
        <begin position="41"/>
        <end position="55"/>
    </location>
</feature>
<keyword evidence="2" id="KW-1185">Reference proteome</keyword>
<dbReference type="Proteomes" id="UP000887574">
    <property type="component" value="Unplaced"/>
</dbReference>
<feature type="region of interest" description="Disordered" evidence="1">
    <location>
        <begin position="1"/>
        <end position="22"/>
    </location>
</feature>
<feature type="compositionally biased region" description="Basic and acidic residues" evidence="1">
    <location>
        <begin position="60"/>
        <end position="106"/>
    </location>
</feature>
<evidence type="ECO:0000313" key="2">
    <source>
        <dbReference type="Proteomes" id="UP000887574"/>
    </source>
</evidence>
<reference evidence="3" key="1">
    <citation type="submission" date="2022-11" db="UniProtKB">
        <authorList>
            <consortium name="WormBaseParasite"/>
        </authorList>
    </citation>
    <scope>IDENTIFICATION</scope>
</reference>
<feature type="compositionally biased region" description="Polar residues" evidence="1">
    <location>
        <begin position="1"/>
        <end position="13"/>
    </location>
</feature>
<sequence>MDTTSTSNPNLSTMEARPQLGDLMEAMGALSVKEWSISGTGSSGKGFNNGSGGGPQNRNNFRDNRPRLKSEEKERSESTESSEPKKVEDNNTGKYESARRENREDGAVATSGTAPSGPERINDSRGVLR</sequence>
<dbReference type="WBParaSite" id="jg11438">
    <property type="protein sequence ID" value="jg11438"/>
    <property type="gene ID" value="jg11438"/>
</dbReference>